<evidence type="ECO:0000313" key="14">
    <source>
        <dbReference type="EMBL" id="OMJ69227.1"/>
    </source>
</evidence>
<dbReference type="GO" id="GO:0005737">
    <property type="term" value="C:cytoplasm"/>
    <property type="evidence" value="ECO:0007669"/>
    <property type="project" value="TreeGrafter"/>
</dbReference>
<sequence length="397" mass="45796">MHPISSLNARLPSKVSKKYCSSSIDRLKSPICLTGLEVIKTMNDALTEYELKEVVNYSEVYFIGDHKSKIHGSLRELNWGYDDNDANYKVLIGDHLAYRYEILSMLGKGSFGQVFKCLDYKTSEQVAVKILKNKAKFHKQGEVEISILKTLNEADNGDLSIVRMIRYFTFRCHICIVFELLSLSVYDFLRKNHYRGFAMQAVKEVAVKMLGALKLMREKEIVHGDLKPENILFISENTWGVKIIDYGSGCFQSKQIYTYIQSRFYRCPEVMLGMKYTPSIDMWSFGCIIVEMVRGYPLFPGKNEEDLMGRIIEILGSPPRDLIINSPRLEIFFDKSGTPLPYFDSKGHLRPPGCNPLRYLLPSNEDFYNFIHKCLEWDPLQRLTPSDALIHDWIAKN</sequence>
<dbReference type="Gene3D" id="3.30.200.20">
    <property type="entry name" value="Phosphorylase Kinase, domain 1"/>
    <property type="match status" value="1"/>
</dbReference>
<evidence type="ECO:0000256" key="5">
    <source>
        <dbReference type="ARBA" id="ARBA00022741"/>
    </source>
</evidence>
<dbReference type="InterPro" id="IPR050494">
    <property type="entry name" value="Ser_Thr_dual-spec_kinase"/>
</dbReference>
<keyword evidence="6" id="KW-0418">Kinase</keyword>
<dbReference type="Gene3D" id="1.10.510.10">
    <property type="entry name" value="Transferase(Phosphotransferase) domain 1"/>
    <property type="match status" value="1"/>
</dbReference>
<dbReference type="PROSITE" id="PS00107">
    <property type="entry name" value="PROTEIN_KINASE_ATP"/>
    <property type="match status" value="1"/>
</dbReference>
<dbReference type="Pfam" id="PF00069">
    <property type="entry name" value="Pkinase"/>
    <property type="match status" value="1"/>
</dbReference>
<dbReference type="CDD" id="cd14210">
    <property type="entry name" value="PKc_DYRK"/>
    <property type="match status" value="1"/>
</dbReference>
<keyword evidence="15" id="KW-1185">Reference proteome</keyword>
<dbReference type="EMBL" id="MPUH01001224">
    <property type="protein sequence ID" value="OMJ69227.1"/>
    <property type="molecule type" value="Genomic_DNA"/>
</dbReference>
<evidence type="ECO:0000256" key="4">
    <source>
        <dbReference type="ARBA" id="ARBA00022679"/>
    </source>
</evidence>
<dbReference type="InterPro" id="IPR000719">
    <property type="entry name" value="Prot_kinase_dom"/>
</dbReference>
<accession>A0A1R2AXJ7</accession>
<evidence type="ECO:0000256" key="7">
    <source>
        <dbReference type="ARBA" id="ARBA00022840"/>
    </source>
</evidence>
<dbReference type="GO" id="GO:0005524">
    <property type="term" value="F:ATP binding"/>
    <property type="evidence" value="ECO:0007669"/>
    <property type="project" value="UniProtKB-UniRule"/>
</dbReference>
<organism evidence="14 15">
    <name type="scientific">Stentor coeruleus</name>
    <dbReference type="NCBI Taxonomy" id="5963"/>
    <lineage>
        <taxon>Eukaryota</taxon>
        <taxon>Sar</taxon>
        <taxon>Alveolata</taxon>
        <taxon>Ciliophora</taxon>
        <taxon>Postciliodesmatophora</taxon>
        <taxon>Heterotrichea</taxon>
        <taxon>Heterotrichida</taxon>
        <taxon>Stentoridae</taxon>
        <taxon>Stentor</taxon>
    </lineage>
</organism>
<dbReference type="InterPro" id="IPR042521">
    <property type="entry name" value="DYRK"/>
</dbReference>
<evidence type="ECO:0000256" key="11">
    <source>
        <dbReference type="PROSITE-ProRule" id="PRU10141"/>
    </source>
</evidence>
<evidence type="ECO:0000256" key="12">
    <source>
        <dbReference type="RuleBase" id="RU000304"/>
    </source>
</evidence>
<dbReference type="GO" id="GO:0004712">
    <property type="term" value="F:protein serine/threonine/tyrosine kinase activity"/>
    <property type="evidence" value="ECO:0007669"/>
    <property type="project" value="UniProtKB-EC"/>
</dbReference>
<dbReference type="OrthoDB" id="9332038at2759"/>
<reference evidence="14 15" key="1">
    <citation type="submission" date="2016-11" db="EMBL/GenBank/DDBJ databases">
        <title>The macronuclear genome of Stentor coeruleus: a giant cell with tiny introns.</title>
        <authorList>
            <person name="Slabodnick M."/>
            <person name="Ruby J.G."/>
            <person name="Reiff S.B."/>
            <person name="Swart E.C."/>
            <person name="Gosai S."/>
            <person name="Prabakaran S."/>
            <person name="Witkowska E."/>
            <person name="Larue G.E."/>
            <person name="Fisher S."/>
            <person name="Freeman R.M."/>
            <person name="Gunawardena J."/>
            <person name="Chu W."/>
            <person name="Stover N.A."/>
            <person name="Gregory B.D."/>
            <person name="Nowacki M."/>
            <person name="Derisi J."/>
            <person name="Roy S.W."/>
            <person name="Marshall W.F."/>
            <person name="Sood P."/>
        </authorList>
    </citation>
    <scope>NUCLEOTIDE SEQUENCE [LARGE SCALE GENOMIC DNA]</scope>
    <source>
        <strain evidence="14">WM001</strain>
    </source>
</reference>
<evidence type="ECO:0000256" key="8">
    <source>
        <dbReference type="ARBA" id="ARBA00049003"/>
    </source>
</evidence>
<evidence type="ECO:0000256" key="10">
    <source>
        <dbReference type="ARBA" id="ARBA00051680"/>
    </source>
</evidence>
<name>A0A1R2AXJ7_9CILI</name>
<proteinExistence type="inferred from homology"/>
<evidence type="ECO:0000256" key="3">
    <source>
        <dbReference type="ARBA" id="ARBA00022527"/>
    </source>
</evidence>
<dbReference type="InterPro" id="IPR008271">
    <property type="entry name" value="Ser/Thr_kinase_AS"/>
</dbReference>
<dbReference type="SUPFAM" id="SSF56112">
    <property type="entry name" value="Protein kinase-like (PK-like)"/>
    <property type="match status" value="1"/>
</dbReference>
<evidence type="ECO:0000256" key="2">
    <source>
        <dbReference type="ARBA" id="ARBA00013203"/>
    </source>
</evidence>
<comment type="catalytic activity">
    <reaction evidence="10">
        <text>L-tyrosyl-[protein] + ATP = O-phospho-L-tyrosyl-[protein] + ADP + H(+)</text>
        <dbReference type="Rhea" id="RHEA:10596"/>
        <dbReference type="Rhea" id="RHEA-COMP:10136"/>
        <dbReference type="Rhea" id="RHEA-COMP:20101"/>
        <dbReference type="ChEBI" id="CHEBI:15378"/>
        <dbReference type="ChEBI" id="CHEBI:30616"/>
        <dbReference type="ChEBI" id="CHEBI:46858"/>
        <dbReference type="ChEBI" id="CHEBI:61978"/>
        <dbReference type="ChEBI" id="CHEBI:456216"/>
        <dbReference type="EC" id="2.7.12.1"/>
    </reaction>
</comment>
<dbReference type="GO" id="GO:0004674">
    <property type="term" value="F:protein serine/threonine kinase activity"/>
    <property type="evidence" value="ECO:0007669"/>
    <property type="project" value="UniProtKB-KW"/>
</dbReference>
<dbReference type="Proteomes" id="UP000187209">
    <property type="component" value="Unassembled WGS sequence"/>
</dbReference>
<dbReference type="Gene3D" id="3.30.10.30">
    <property type="entry name" value="DYRK"/>
    <property type="match status" value="1"/>
</dbReference>
<dbReference type="InterPro" id="IPR017441">
    <property type="entry name" value="Protein_kinase_ATP_BS"/>
</dbReference>
<comment type="similarity">
    <text evidence="1">Belongs to the protein kinase superfamily. CMGC Ser/Thr protein kinase family. MNB/DYRK subfamily.</text>
</comment>
<evidence type="ECO:0000256" key="1">
    <source>
        <dbReference type="ARBA" id="ARBA00008867"/>
    </source>
</evidence>
<keyword evidence="4" id="KW-0808">Transferase</keyword>
<comment type="caution">
    <text evidence="14">The sequence shown here is derived from an EMBL/GenBank/DDBJ whole genome shotgun (WGS) entry which is preliminary data.</text>
</comment>
<dbReference type="GO" id="GO:0005856">
    <property type="term" value="C:cytoskeleton"/>
    <property type="evidence" value="ECO:0007669"/>
    <property type="project" value="TreeGrafter"/>
</dbReference>
<gene>
    <name evidence="14" type="ORF">SteCoe_33100</name>
</gene>
<evidence type="ECO:0000256" key="9">
    <source>
        <dbReference type="ARBA" id="ARBA00049308"/>
    </source>
</evidence>
<feature type="binding site" evidence="11">
    <location>
        <position position="129"/>
    </location>
    <ligand>
        <name>ATP</name>
        <dbReference type="ChEBI" id="CHEBI:30616"/>
    </ligand>
</feature>
<evidence type="ECO:0000256" key="6">
    <source>
        <dbReference type="ARBA" id="ARBA00022777"/>
    </source>
</evidence>
<comment type="catalytic activity">
    <reaction evidence="8">
        <text>L-seryl-[protein] + ATP = O-phospho-L-seryl-[protein] + ADP + H(+)</text>
        <dbReference type="Rhea" id="RHEA:17989"/>
        <dbReference type="Rhea" id="RHEA-COMP:9863"/>
        <dbReference type="Rhea" id="RHEA-COMP:11604"/>
        <dbReference type="ChEBI" id="CHEBI:15378"/>
        <dbReference type="ChEBI" id="CHEBI:29999"/>
        <dbReference type="ChEBI" id="CHEBI:30616"/>
        <dbReference type="ChEBI" id="CHEBI:83421"/>
        <dbReference type="ChEBI" id="CHEBI:456216"/>
        <dbReference type="EC" id="2.7.12.1"/>
    </reaction>
</comment>
<dbReference type="EC" id="2.7.12.1" evidence="2"/>
<dbReference type="InterPro" id="IPR011009">
    <property type="entry name" value="Kinase-like_dom_sf"/>
</dbReference>
<dbReference type="PANTHER" id="PTHR24058:SF22">
    <property type="entry name" value="DUAL SPECIFICITY TYROSINE-PHOSPHORYLATION-REGULATED KINASE 4"/>
    <property type="match status" value="1"/>
</dbReference>
<dbReference type="PROSITE" id="PS50011">
    <property type="entry name" value="PROTEIN_KINASE_DOM"/>
    <property type="match status" value="1"/>
</dbReference>
<feature type="domain" description="Protein kinase" evidence="13">
    <location>
        <begin position="100"/>
        <end position="394"/>
    </location>
</feature>
<keyword evidence="3 12" id="KW-0723">Serine/threonine-protein kinase</keyword>
<dbReference type="AlphaFoldDB" id="A0A1R2AXJ7"/>
<dbReference type="SMART" id="SM00220">
    <property type="entry name" value="S_TKc"/>
    <property type="match status" value="1"/>
</dbReference>
<protein>
    <recommendedName>
        <fullName evidence="2">dual-specificity kinase</fullName>
        <ecNumber evidence="2">2.7.12.1</ecNumber>
    </recommendedName>
</protein>
<comment type="catalytic activity">
    <reaction evidence="9">
        <text>L-threonyl-[protein] + ATP = O-phospho-L-threonyl-[protein] + ADP + H(+)</text>
        <dbReference type="Rhea" id="RHEA:46608"/>
        <dbReference type="Rhea" id="RHEA-COMP:11060"/>
        <dbReference type="Rhea" id="RHEA-COMP:11605"/>
        <dbReference type="ChEBI" id="CHEBI:15378"/>
        <dbReference type="ChEBI" id="CHEBI:30013"/>
        <dbReference type="ChEBI" id="CHEBI:30616"/>
        <dbReference type="ChEBI" id="CHEBI:61977"/>
        <dbReference type="ChEBI" id="CHEBI:456216"/>
        <dbReference type="EC" id="2.7.12.1"/>
    </reaction>
</comment>
<evidence type="ECO:0000313" key="15">
    <source>
        <dbReference type="Proteomes" id="UP000187209"/>
    </source>
</evidence>
<keyword evidence="5 11" id="KW-0547">Nucleotide-binding</keyword>
<dbReference type="PANTHER" id="PTHR24058">
    <property type="entry name" value="DUAL SPECIFICITY PROTEIN KINASE"/>
    <property type="match status" value="1"/>
</dbReference>
<dbReference type="PROSITE" id="PS00108">
    <property type="entry name" value="PROTEIN_KINASE_ST"/>
    <property type="match status" value="1"/>
</dbReference>
<evidence type="ECO:0000259" key="13">
    <source>
        <dbReference type="PROSITE" id="PS50011"/>
    </source>
</evidence>
<keyword evidence="7 11" id="KW-0067">ATP-binding</keyword>